<gene>
    <name evidence="1" type="ORF">WJT86_05825</name>
</gene>
<comment type="caution">
    <text evidence="1">The sequence shown here is derived from an EMBL/GenBank/DDBJ whole genome shotgun (WGS) entry which is preliminary data.</text>
</comment>
<sequence>MNNTKWDELRLAMYNLTDLSPMWRTLDTEKDYLSPWDGEWFYHFRNGGYEFIKWVEIEVLTAQQEQAVLAQLKKIHVPGERTENGFRVFGYVETGTEVNYL</sequence>
<dbReference type="EMBL" id="JBBYXI010000002">
    <property type="protein sequence ID" value="MEN3930581.1"/>
    <property type="molecule type" value="Genomic_DNA"/>
</dbReference>
<dbReference type="InterPro" id="IPR046500">
    <property type="entry name" value="DUF6678"/>
</dbReference>
<evidence type="ECO:0000313" key="1">
    <source>
        <dbReference type="EMBL" id="MEN3930581.1"/>
    </source>
</evidence>
<dbReference type="RefSeq" id="WP_346336585.1">
    <property type="nucleotide sequence ID" value="NZ_JBBYXI010000002.1"/>
</dbReference>
<name>A0ABV0BJX4_9HYPH</name>
<accession>A0ABV0BJX4</accession>
<protein>
    <submittedName>
        <fullName evidence="1">DUF6678 family protein</fullName>
    </submittedName>
</protein>
<dbReference type="Proteomes" id="UP001418637">
    <property type="component" value="Unassembled WGS sequence"/>
</dbReference>
<organism evidence="1 2">
    <name type="scientific">Hohaiivirga grylli</name>
    <dbReference type="NCBI Taxonomy" id="3133970"/>
    <lineage>
        <taxon>Bacteria</taxon>
        <taxon>Pseudomonadati</taxon>
        <taxon>Pseudomonadota</taxon>
        <taxon>Alphaproteobacteria</taxon>
        <taxon>Hyphomicrobiales</taxon>
        <taxon>Methylobacteriaceae</taxon>
        <taxon>Hohaiivirga</taxon>
    </lineage>
</organism>
<keyword evidence="2" id="KW-1185">Reference proteome</keyword>
<proteinExistence type="predicted"/>
<evidence type="ECO:0000313" key="2">
    <source>
        <dbReference type="Proteomes" id="UP001418637"/>
    </source>
</evidence>
<dbReference type="Pfam" id="PF20383">
    <property type="entry name" value="DUF6678"/>
    <property type="match status" value="1"/>
</dbReference>
<reference evidence="1 2" key="1">
    <citation type="submission" date="2024-04" db="EMBL/GenBank/DDBJ databases">
        <title>A novel species isolated from cricket.</title>
        <authorList>
            <person name="Wang H.-C."/>
        </authorList>
    </citation>
    <scope>NUCLEOTIDE SEQUENCE [LARGE SCALE GENOMIC DNA]</scope>
    <source>
        <strain evidence="1 2">WL0021</strain>
    </source>
</reference>